<proteinExistence type="predicted"/>
<reference evidence="1" key="1">
    <citation type="submission" date="2023-04" db="EMBL/GenBank/DDBJ databases">
        <title>A chromosome-level genome assembly of the parasitoid wasp Eretmocerus hayati.</title>
        <authorList>
            <person name="Zhong Y."/>
            <person name="Liu S."/>
            <person name="Liu Y."/>
        </authorList>
    </citation>
    <scope>NUCLEOTIDE SEQUENCE</scope>
    <source>
        <strain evidence="1">ZJU_SS_LIU_2023</strain>
    </source>
</reference>
<dbReference type="EMBL" id="CM056741">
    <property type="protein sequence ID" value="KAJ8687246.1"/>
    <property type="molecule type" value="Genomic_DNA"/>
</dbReference>
<keyword evidence="2" id="KW-1185">Reference proteome</keyword>
<protein>
    <submittedName>
        <fullName evidence="1">Uncharacterized protein</fullName>
    </submittedName>
</protein>
<organism evidence="1 2">
    <name type="scientific">Eretmocerus hayati</name>
    <dbReference type="NCBI Taxonomy" id="131215"/>
    <lineage>
        <taxon>Eukaryota</taxon>
        <taxon>Metazoa</taxon>
        <taxon>Ecdysozoa</taxon>
        <taxon>Arthropoda</taxon>
        <taxon>Hexapoda</taxon>
        <taxon>Insecta</taxon>
        <taxon>Pterygota</taxon>
        <taxon>Neoptera</taxon>
        <taxon>Endopterygota</taxon>
        <taxon>Hymenoptera</taxon>
        <taxon>Apocrita</taxon>
        <taxon>Proctotrupomorpha</taxon>
        <taxon>Chalcidoidea</taxon>
        <taxon>Aphelinidae</taxon>
        <taxon>Aphelininae</taxon>
        <taxon>Eretmocerus</taxon>
    </lineage>
</organism>
<accession>A0ACC2PUN2</accession>
<gene>
    <name evidence="1" type="ORF">QAD02_023040</name>
</gene>
<evidence type="ECO:0000313" key="1">
    <source>
        <dbReference type="EMBL" id="KAJ8687246.1"/>
    </source>
</evidence>
<name>A0ACC2PUN2_9HYME</name>
<comment type="caution">
    <text evidence="1">The sequence shown here is derived from an EMBL/GenBank/DDBJ whole genome shotgun (WGS) entry which is preliminary data.</text>
</comment>
<sequence>MVAHVQGMARDNVAIEYFLEHLEQKLSPYKVNVMVRSFDQMSSFANSIIRRTNERLPCHNHEGASRTVNDMVAFNNTNTRRNSSVSGMKDILERTSLFMGILEIKHEVNVLHEMITLMKDFIALNSLTRGKYVIHLVSNIEFDLRHFFRLAWSWKFLDLTVIKWTQEELGVSKNGIKSSQVMDYRGLVCIYNPYNDSLSKGILTAGAELFPDKLRNVNGHPLRITTLLDPLSRTWPPPELNSWSALSHLEDVNLMKTLFDCLNATLKIANIESFQHQVPKPDFGNVIDRFAVFGKTTVNNEDGFYSHFIQFTRGDSDQRQSDQRVREFLLENYPQIISYPRPVKFHIHFMRLKTYEKRISTDALLAFGGLFFTAAIFAAWVHLLRFKEPNWSFLNILTAQMGGSIQNNSGQMRLSEMIFQMSIYVSTFIVVTIGTDYMLQIFVLEQKLPDIKTLRDLADSNLDFVIEGNDNFMLSLIPRDEIMFKIIKRTKYHYLWRSKTHSFCNSPSHDQPVLDEDVNLCISMSSVVRHISESNSKFQVDTIETPVATLFNFILTNPPPNLIKDRADELICKFHQVGLIDKWENEKMRIRMERKISEESFRDSEEVKANKNEEIPLHQQVFPIFVVGCAAATIALIGEFIWKALIEKTTFGKLVAAYYYDLHSSSGEKIERSDQLMRVLLADKKENKSNIQKELKKKQHTMLQSRRKTV</sequence>
<dbReference type="Proteomes" id="UP001239111">
    <property type="component" value="Chromosome 1"/>
</dbReference>
<evidence type="ECO:0000313" key="2">
    <source>
        <dbReference type="Proteomes" id="UP001239111"/>
    </source>
</evidence>